<comment type="cofactor">
    <cofactor evidence="1">
        <name>Mg(2+)</name>
        <dbReference type="ChEBI" id="CHEBI:18420"/>
    </cofactor>
</comment>
<dbReference type="AlphaFoldDB" id="A0A3N2C740"/>
<evidence type="ECO:0000256" key="7">
    <source>
        <dbReference type="ARBA" id="ARBA00022827"/>
    </source>
</evidence>
<keyword evidence="12" id="KW-1185">Reference proteome</keyword>
<comment type="catalytic activity">
    <reaction evidence="10">
        <text>L-threonyl-[protein] + FAD = FMN-L-threonyl-[protein] + AMP + H(+)</text>
        <dbReference type="Rhea" id="RHEA:36847"/>
        <dbReference type="Rhea" id="RHEA-COMP:11060"/>
        <dbReference type="Rhea" id="RHEA-COMP:11061"/>
        <dbReference type="ChEBI" id="CHEBI:15378"/>
        <dbReference type="ChEBI" id="CHEBI:30013"/>
        <dbReference type="ChEBI" id="CHEBI:57692"/>
        <dbReference type="ChEBI" id="CHEBI:74257"/>
        <dbReference type="ChEBI" id="CHEBI:456215"/>
        <dbReference type="EC" id="2.7.1.180"/>
    </reaction>
</comment>
<accession>A0A3N2C740</accession>
<keyword evidence="8" id="KW-0460">Magnesium</keyword>
<keyword evidence="6" id="KW-0479">Metal-binding</keyword>
<dbReference type="PANTHER" id="PTHR30040">
    <property type="entry name" value="THIAMINE BIOSYNTHESIS LIPOPROTEIN APBE"/>
    <property type="match status" value="1"/>
</dbReference>
<dbReference type="EMBL" id="RKHL01000001">
    <property type="protein sequence ID" value="ROR83331.1"/>
    <property type="molecule type" value="Genomic_DNA"/>
</dbReference>
<sequence>MGGTRSDDHRAGDAPMIRTFATMGTVASVRLPSGDARLDAVLPSVQAVFAAVDERFSLYRSDSEASRIARGELSLTASSAAMRNRYAEALAWRDATGGAFTPHRPDGVVDLSGVVKAVAIAAAGAVLDAAGIEDWLLNVGGDVLVRGSEGGVPWQAGIVDPADRSALLTALALPAPRRAVATSGIGERGEHIWRRAVPGGQDLVQVTVAAADIVTADVLATAILAGGPATLDDLADRFDIDVLAATHDGVLLATPGLRSGEFSGSLLEPRPDVELPGVEVKGVHQVALSDSISADRQPEEHVRSTI</sequence>
<evidence type="ECO:0000313" key="12">
    <source>
        <dbReference type="Proteomes" id="UP000266915"/>
    </source>
</evidence>
<dbReference type="PANTHER" id="PTHR30040:SF2">
    <property type="entry name" value="FAD:PROTEIN FMN TRANSFERASE"/>
    <property type="match status" value="1"/>
</dbReference>
<evidence type="ECO:0000313" key="11">
    <source>
        <dbReference type="EMBL" id="ROR83331.1"/>
    </source>
</evidence>
<comment type="caution">
    <text evidence="11">The sequence shown here is derived from an EMBL/GenBank/DDBJ whole genome shotgun (WGS) entry which is preliminary data.</text>
</comment>
<organism evidence="11 12">
    <name type="scientific">Plantibacter flavus</name>
    <dbReference type="NCBI Taxonomy" id="150123"/>
    <lineage>
        <taxon>Bacteria</taxon>
        <taxon>Bacillati</taxon>
        <taxon>Actinomycetota</taxon>
        <taxon>Actinomycetes</taxon>
        <taxon>Micrococcales</taxon>
        <taxon>Microbacteriaceae</taxon>
        <taxon>Plantibacter</taxon>
    </lineage>
</organism>
<reference evidence="11 12" key="1">
    <citation type="submission" date="2018-11" db="EMBL/GenBank/DDBJ databases">
        <title>Sequencing the genomes of 1000 actinobacteria strains.</title>
        <authorList>
            <person name="Klenk H.-P."/>
        </authorList>
    </citation>
    <scope>NUCLEOTIDE SEQUENCE [LARGE SCALE GENOMIC DNA]</scope>
    <source>
        <strain evidence="11 12">DSM 14012</strain>
    </source>
</reference>
<dbReference type="InterPro" id="IPR003374">
    <property type="entry name" value="ApbE-like_sf"/>
</dbReference>
<evidence type="ECO:0000256" key="6">
    <source>
        <dbReference type="ARBA" id="ARBA00022723"/>
    </source>
</evidence>
<keyword evidence="4" id="KW-0285">Flavoprotein</keyword>
<dbReference type="RefSeq" id="WP_234994017.1">
    <property type="nucleotide sequence ID" value="NZ_FXAP01000002.1"/>
</dbReference>
<evidence type="ECO:0000256" key="8">
    <source>
        <dbReference type="ARBA" id="ARBA00022842"/>
    </source>
</evidence>
<dbReference type="GO" id="GO:0046872">
    <property type="term" value="F:metal ion binding"/>
    <property type="evidence" value="ECO:0007669"/>
    <property type="project" value="UniProtKB-KW"/>
</dbReference>
<evidence type="ECO:0000256" key="3">
    <source>
        <dbReference type="ARBA" id="ARBA00016337"/>
    </source>
</evidence>
<dbReference type="Gene3D" id="3.10.520.10">
    <property type="entry name" value="ApbE-like domains"/>
    <property type="match status" value="2"/>
</dbReference>
<dbReference type="SUPFAM" id="SSF143631">
    <property type="entry name" value="ApbE-like"/>
    <property type="match status" value="1"/>
</dbReference>
<name>A0A3N2C740_9MICO</name>
<gene>
    <name evidence="11" type="ORF">EDD42_3442</name>
</gene>
<dbReference type="GO" id="GO:0016740">
    <property type="term" value="F:transferase activity"/>
    <property type="evidence" value="ECO:0007669"/>
    <property type="project" value="UniProtKB-KW"/>
</dbReference>
<protein>
    <recommendedName>
        <fullName evidence="3">FAD:protein FMN transferase</fullName>
        <ecNumber evidence="2">2.7.1.180</ecNumber>
    </recommendedName>
    <alternativeName>
        <fullName evidence="9">Flavin transferase</fullName>
    </alternativeName>
</protein>
<evidence type="ECO:0000256" key="1">
    <source>
        <dbReference type="ARBA" id="ARBA00001946"/>
    </source>
</evidence>
<dbReference type="Pfam" id="PF02424">
    <property type="entry name" value="ApbE"/>
    <property type="match status" value="1"/>
</dbReference>
<dbReference type="InterPro" id="IPR024932">
    <property type="entry name" value="ApbE"/>
</dbReference>
<keyword evidence="11" id="KW-0449">Lipoprotein</keyword>
<keyword evidence="7" id="KW-0274">FAD</keyword>
<dbReference type="EC" id="2.7.1.180" evidence="2"/>
<evidence type="ECO:0000256" key="9">
    <source>
        <dbReference type="ARBA" id="ARBA00031306"/>
    </source>
</evidence>
<proteinExistence type="predicted"/>
<evidence type="ECO:0000256" key="10">
    <source>
        <dbReference type="ARBA" id="ARBA00048540"/>
    </source>
</evidence>
<evidence type="ECO:0000256" key="5">
    <source>
        <dbReference type="ARBA" id="ARBA00022679"/>
    </source>
</evidence>
<evidence type="ECO:0000256" key="4">
    <source>
        <dbReference type="ARBA" id="ARBA00022630"/>
    </source>
</evidence>
<evidence type="ECO:0000256" key="2">
    <source>
        <dbReference type="ARBA" id="ARBA00011955"/>
    </source>
</evidence>
<keyword evidence="5" id="KW-0808">Transferase</keyword>
<dbReference type="Proteomes" id="UP000266915">
    <property type="component" value="Unassembled WGS sequence"/>
</dbReference>